<evidence type="ECO:0000256" key="3">
    <source>
        <dbReference type="ARBA" id="ARBA00012891"/>
    </source>
</evidence>
<dbReference type="InterPro" id="IPR011010">
    <property type="entry name" value="DNA_brk_join_enz"/>
</dbReference>
<evidence type="ECO:0000313" key="10">
    <source>
        <dbReference type="Proteomes" id="UP001235269"/>
    </source>
</evidence>
<evidence type="ECO:0000259" key="7">
    <source>
        <dbReference type="Pfam" id="PF01028"/>
    </source>
</evidence>
<dbReference type="RefSeq" id="WP_307157783.1">
    <property type="nucleotide sequence ID" value="NZ_JAUSWH010000005.1"/>
</dbReference>
<keyword evidence="4" id="KW-0799">Topoisomerase</keyword>
<feature type="domain" description="DNA topoisomerase I catalytic core eukaryotic-type" evidence="7">
    <location>
        <begin position="102"/>
        <end position="291"/>
    </location>
</feature>
<evidence type="ECO:0000259" key="8">
    <source>
        <dbReference type="Pfam" id="PF21338"/>
    </source>
</evidence>
<keyword evidence="6 9" id="KW-0413">Isomerase</keyword>
<dbReference type="EC" id="5.6.2.1" evidence="3"/>
<dbReference type="InterPro" id="IPR035447">
    <property type="entry name" value="DNA_topo_I_N_sf"/>
</dbReference>
<dbReference type="Pfam" id="PF21338">
    <property type="entry name" value="Top1B_N_bact"/>
    <property type="match status" value="1"/>
</dbReference>
<dbReference type="InterPro" id="IPR014711">
    <property type="entry name" value="TopoI_cat_a-hlx-sub_euk"/>
</dbReference>
<dbReference type="GO" id="GO:0003917">
    <property type="term" value="F:DNA topoisomerase type I (single strand cut, ATP-independent) activity"/>
    <property type="evidence" value="ECO:0007669"/>
    <property type="project" value="UniProtKB-EC"/>
</dbReference>
<dbReference type="InterPro" id="IPR013500">
    <property type="entry name" value="TopoI_cat_euk"/>
</dbReference>
<comment type="catalytic activity">
    <reaction evidence="1">
        <text>ATP-independent breakage of single-stranded DNA, followed by passage and rejoining.</text>
        <dbReference type="EC" id="5.6.2.1"/>
    </reaction>
</comment>
<dbReference type="Gene3D" id="3.90.15.10">
    <property type="entry name" value="Topoisomerase I, Chain A, domain 3"/>
    <property type="match status" value="1"/>
</dbReference>
<proteinExistence type="inferred from homology"/>
<evidence type="ECO:0000256" key="6">
    <source>
        <dbReference type="ARBA" id="ARBA00023235"/>
    </source>
</evidence>
<keyword evidence="5" id="KW-0238">DNA-binding</keyword>
<evidence type="ECO:0000256" key="1">
    <source>
        <dbReference type="ARBA" id="ARBA00000213"/>
    </source>
</evidence>
<dbReference type="PROSITE" id="PS52038">
    <property type="entry name" value="TOPO_IB_2"/>
    <property type="match status" value="1"/>
</dbReference>
<feature type="domain" description="DNA topoisomerase IB N-terminal" evidence="8">
    <location>
        <begin position="37"/>
        <end position="85"/>
    </location>
</feature>
<accession>A0ABU0IBH7</accession>
<comment type="similarity">
    <text evidence="2">Belongs to the type IB topoisomerase family.</text>
</comment>
<dbReference type="PRINTS" id="PR00416">
    <property type="entry name" value="EUTPISMRASEI"/>
</dbReference>
<dbReference type="InterPro" id="IPR049331">
    <property type="entry name" value="Top1B_N_bact"/>
</dbReference>
<dbReference type="SUPFAM" id="SSF55869">
    <property type="entry name" value="DNA topoisomerase I domain"/>
    <property type="match status" value="1"/>
</dbReference>
<dbReference type="Proteomes" id="UP001235269">
    <property type="component" value="Unassembled WGS sequence"/>
</dbReference>
<evidence type="ECO:0000256" key="4">
    <source>
        <dbReference type="ARBA" id="ARBA00023029"/>
    </source>
</evidence>
<gene>
    <name evidence="9" type="ORF">QO005_001923</name>
</gene>
<dbReference type="SUPFAM" id="SSF56349">
    <property type="entry name" value="DNA breaking-rejoining enzymes"/>
    <property type="match status" value="1"/>
</dbReference>
<keyword evidence="10" id="KW-1185">Reference proteome</keyword>
<organism evidence="9 10">
    <name type="scientific">Rhizobium paknamense</name>
    <dbReference type="NCBI Taxonomy" id="1206817"/>
    <lineage>
        <taxon>Bacteria</taxon>
        <taxon>Pseudomonadati</taxon>
        <taxon>Pseudomonadota</taxon>
        <taxon>Alphaproteobacteria</taxon>
        <taxon>Hyphomicrobiales</taxon>
        <taxon>Rhizobiaceae</taxon>
        <taxon>Rhizobium/Agrobacterium group</taxon>
        <taxon>Rhizobium</taxon>
    </lineage>
</organism>
<evidence type="ECO:0000256" key="2">
    <source>
        <dbReference type="ARBA" id="ARBA00006645"/>
    </source>
</evidence>
<evidence type="ECO:0000256" key="5">
    <source>
        <dbReference type="ARBA" id="ARBA00023125"/>
    </source>
</evidence>
<evidence type="ECO:0000313" key="9">
    <source>
        <dbReference type="EMBL" id="MDQ0455583.1"/>
    </source>
</evidence>
<dbReference type="Gene3D" id="1.10.132.120">
    <property type="match status" value="1"/>
</dbReference>
<comment type="caution">
    <text evidence="9">The sequence shown here is derived from an EMBL/GenBank/DDBJ whole genome shotgun (WGS) entry which is preliminary data.</text>
</comment>
<reference evidence="9 10" key="1">
    <citation type="submission" date="2023-07" db="EMBL/GenBank/DDBJ databases">
        <title>Genomic Encyclopedia of Type Strains, Phase IV (KMG-IV): sequencing the most valuable type-strain genomes for metagenomic binning, comparative biology and taxonomic classification.</title>
        <authorList>
            <person name="Goeker M."/>
        </authorList>
    </citation>
    <scope>NUCLEOTIDE SEQUENCE [LARGE SCALE GENOMIC DNA]</scope>
    <source>
        <strain evidence="9 10">DSM 100301</strain>
    </source>
</reference>
<name>A0ABU0IBH7_9HYPH</name>
<dbReference type="Gene3D" id="3.30.66.10">
    <property type="entry name" value="DNA topoisomerase I domain"/>
    <property type="match status" value="1"/>
</dbReference>
<dbReference type="Pfam" id="PF01028">
    <property type="entry name" value="Topoisom_I"/>
    <property type="match status" value="1"/>
</dbReference>
<dbReference type="EMBL" id="JAUSWH010000005">
    <property type="protein sequence ID" value="MDQ0455583.1"/>
    <property type="molecule type" value="Genomic_DNA"/>
</dbReference>
<protein>
    <recommendedName>
        <fullName evidence="3">DNA topoisomerase</fullName>
        <ecNumber evidence="3">5.6.2.1</ecNumber>
    </recommendedName>
</protein>
<sequence>MTIVSAMSPLLEELDLVGLVYVSDGEPGIRRIRRGRGFCYKLPDGVLLKNPEMLKRITSLGLPPAYRDVWICLDPRGHLQATGFDQRGRKQYRYHPDWQNWRSQLKFQDLAAFAEVLPRMRRQIDRDLADPKDDPTFLLAALAALLDASHIRVGNQSYARENQTYGATTLLKRHLSFGEDGILLKFTAKGGKKVHRRLKHPKLQRILEEIADLPGRELFSYVDEHGALHRIDSGRLNAYLGDIAGQPVSAKTFRTWGGTLAGFRAAFSALRQERVPTIKDICTAAAEALHNTPAICRTSYVHPHVLALSEVKDADKRRAVVEHLEAVKPKSEQKADEARLALYLADATQLLDIPA</sequence>
<dbReference type="InterPro" id="IPR001631">
    <property type="entry name" value="TopoI"/>
</dbReference>